<evidence type="ECO:0000259" key="16">
    <source>
        <dbReference type="PROSITE" id="PS50109"/>
    </source>
</evidence>
<dbReference type="Gene3D" id="3.30.565.10">
    <property type="entry name" value="Histidine kinase-like ATPase, C-terminal domain"/>
    <property type="match status" value="1"/>
</dbReference>
<keyword evidence="18" id="KW-1185">Reference proteome</keyword>
<keyword evidence="10 17" id="KW-0067">ATP-binding</keyword>
<evidence type="ECO:0000256" key="1">
    <source>
        <dbReference type="ARBA" id="ARBA00000085"/>
    </source>
</evidence>
<sequence>MSALSAARPLRPFFLLLLVCLWLLLSALGGWGVYWLAQRAGIADLRASGEHRMDLYAASLEREVDKYAFLPAIVALDEDVRAMLNRPEDAGLQQRVNQYLEQLSERAGTLSVYVVDSRGKVKAASNWRRADSFLGEDLSFRPYYREALRVGSGRYFGIGTTRGEPGYYLTSTLGSVHDRGGVLGVAVVKVGLEQLEQSWAAVESPVLVSDENGVLILSNRPEWKFTTLQPLDEATRQQLENSQKYNRRALQPLDWQVLRELDAGTALVRFRPGAAGASPGASANLFLSQSRPLHSFLATPWRMTVLSPLRPVNQLALSRAGVATAAMALALLLVALLHQRRRHLREQLAAREALQAAHDALERKVAQRTADLSAANQALQQEVAERVQAEATLRAKQEELVQAGKLAVIGRLSTEMAHELNQPLAALRTLAGNSQRFLERGELAVAQGNLQRMADLADRMGRITARLRNFARKSEGRPASVVLDDVLDNALSVLEARIDRAGAVIARKGEPRLAAWCDANRVEQVLVNLLGNALDAMRGQAAPCVELECRQAAGQEPGQVQILVRDHGPGLSAEAQEHLFEPFFTTKPEDQGLGLGLALSADIVQACGGSLKGANHPDGGAVFTLSLPAVPPAALADTRAG</sequence>
<dbReference type="PANTHER" id="PTHR43065:SF46">
    <property type="entry name" value="C4-DICARBOXYLATE TRANSPORT SENSOR PROTEIN DCTB"/>
    <property type="match status" value="1"/>
</dbReference>
<evidence type="ECO:0000313" key="18">
    <source>
        <dbReference type="Proteomes" id="UP001597463"/>
    </source>
</evidence>
<feature type="domain" description="Histidine kinase" evidence="16">
    <location>
        <begin position="415"/>
        <end position="631"/>
    </location>
</feature>
<keyword evidence="13 15" id="KW-0472">Membrane</keyword>
<evidence type="ECO:0000256" key="9">
    <source>
        <dbReference type="ARBA" id="ARBA00022777"/>
    </source>
</evidence>
<dbReference type="EMBL" id="JBHUMV010000006">
    <property type="protein sequence ID" value="MFD2755302.1"/>
    <property type="molecule type" value="Genomic_DNA"/>
</dbReference>
<dbReference type="Gene3D" id="3.30.450.20">
    <property type="entry name" value="PAS domain"/>
    <property type="match status" value="2"/>
</dbReference>
<dbReference type="SMART" id="SM00387">
    <property type="entry name" value="HATPase_c"/>
    <property type="match status" value="1"/>
</dbReference>
<dbReference type="GO" id="GO:0005524">
    <property type="term" value="F:ATP binding"/>
    <property type="evidence" value="ECO:0007669"/>
    <property type="project" value="UniProtKB-KW"/>
</dbReference>
<dbReference type="InterPro" id="IPR003661">
    <property type="entry name" value="HisK_dim/P_dom"/>
</dbReference>
<dbReference type="InterPro" id="IPR036890">
    <property type="entry name" value="HATPase_C_sf"/>
</dbReference>
<dbReference type="EC" id="2.7.13.3" evidence="3"/>
<protein>
    <recommendedName>
        <fullName evidence="3">histidine kinase</fullName>
        <ecNumber evidence="3">2.7.13.3</ecNumber>
    </recommendedName>
</protein>
<feature type="coiled-coil region" evidence="14">
    <location>
        <begin position="344"/>
        <end position="399"/>
    </location>
</feature>
<dbReference type="InterPro" id="IPR036097">
    <property type="entry name" value="HisK_dim/P_sf"/>
</dbReference>
<evidence type="ECO:0000256" key="14">
    <source>
        <dbReference type="SAM" id="Coils"/>
    </source>
</evidence>
<evidence type="ECO:0000256" key="13">
    <source>
        <dbReference type="ARBA" id="ARBA00023136"/>
    </source>
</evidence>
<evidence type="ECO:0000256" key="5">
    <source>
        <dbReference type="ARBA" id="ARBA00022553"/>
    </source>
</evidence>
<keyword evidence="14" id="KW-0175">Coiled coil</keyword>
<dbReference type="SMART" id="SM00388">
    <property type="entry name" value="HisKA"/>
    <property type="match status" value="1"/>
</dbReference>
<dbReference type="Gene3D" id="1.10.287.130">
    <property type="match status" value="1"/>
</dbReference>
<evidence type="ECO:0000256" key="7">
    <source>
        <dbReference type="ARBA" id="ARBA00022692"/>
    </source>
</evidence>
<comment type="subcellular location">
    <subcellularLocation>
        <location evidence="2">Cell membrane</location>
        <topology evidence="2">Multi-pass membrane protein</topology>
    </subcellularLocation>
</comment>
<evidence type="ECO:0000256" key="8">
    <source>
        <dbReference type="ARBA" id="ARBA00022741"/>
    </source>
</evidence>
<evidence type="ECO:0000256" key="2">
    <source>
        <dbReference type="ARBA" id="ARBA00004651"/>
    </source>
</evidence>
<evidence type="ECO:0000256" key="4">
    <source>
        <dbReference type="ARBA" id="ARBA00022475"/>
    </source>
</evidence>
<keyword evidence="12" id="KW-0902">Two-component regulatory system</keyword>
<keyword evidence="5" id="KW-0597">Phosphoprotein</keyword>
<keyword evidence="7 15" id="KW-0812">Transmembrane</keyword>
<organism evidence="17 18">
    <name type="scientific">Comamonas terrae</name>
    <dbReference type="NCBI Taxonomy" id="673548"/>
    <lineage>
        <taxon>Bacteria</taxon>
        <taxon>Pseudomonadati</taxon>
        <taxon>Pseudomonadota</taxon>
        <taxon>Betaproteobacteria</taxon>
        <taxon>Burkholderiales</taxon>
        <taxon>Comamonadaceae</taxon>
        <taxon>Comamonas</taxon>
    </lineage>
</organism>
<gene>
    <name evidence="17" type="ORF">ACFSW6_14490</name>
</gene>
<accession>A0ABW5US88</accession>
<dbReference type="Proteomes" id="UP001597463">
    <property type="component" value="Unassembled WGS sequence"/>
</dbReference>
<dbReference type="InterPro" id="IPR004358">
    <property type="entry name" value="Sig_transdc_His_kin-like_C"/>
</dbReference>
<dbReference type="InterPro" id="IPR005467">
    <property type="entry name" value="His_kinase_dom"/>
</dbReference>
<evidence type="ECO:0000256" key="11">
    <source>
        <dbReference type="ARBA" id="ARBA00022989"/>
    </source>
</evidence>
<dbReference type="PROSITE" id="PS50109">
    <property type="entry name" value="HIS_KIN"/>
    <property type="match status" value="1"/>
</dbReference>
<dbReference type="Pfam" id="PF02518">
    <property type="entry name" value="HATPase_c"/>
    <property type="match status" value="1"/>
</dbReference>
<dbReference type="SUPFAM" id="SSF103190">
    <property type="entry name" value="Sensory domain-like"/>
    <property type="match status" value="1"/>
</dbReference>
<comment type="catalytic activity">
    <reaction evidence="1">
        <text>ATP + protein L-histidine = ADP + protein N-phospho-L-histidine.</text>
        <dbReference type="EC" id="2.7.13.3"/>
    </reaction>
</comment>
<dbReference type="SUPFAM" id="SSF55874">
    <property type="entry name" value="ATPase domain of HSP90 chaperone/DNA topoisomerase II/histidine kinase"/>
    <property type="match status" value="1"/>
</dbReference>
<dbReference type="InterPro" id="IPR017055">
    <property type="entry name" value="Sig_transdc_His_kinase_DctB"/>
</dbReference>
<dbReference type="Pfam" id="PF00512">
    <property type="entry name" value="HisKA"/>
    <property type="match status" value="1"/>
</dbReference>
<dbReference type="CDD" id="cd00082">
    <property type="entry name" value="HisKA"/>
    <property type="match status" value="1"/>
</dbReference>
<dbReference type="InterPro" id="IPR033479">
    <property type="entry name" value="dCache_1"/>
</dbReference>
<evidence type="ECO:0000313" key="17">
    <source>
        <dbReference type="EMBL" id="MFD2755302.1"/>
    </source>
</evidence>
<dbReference type="PANTHER" id="PTHR43065">
    <property type="entry name" value="SENSOR HISTIDINE KINASE"/>
    <property type="match status" value="1"/>
</dbReference>
<comment type="caution">
    <text evidence="17">The sequence shown here is derived from an EMBL/GenBank/DDBJ whole genome shotgun (WGS) entry which is preliminary data.</text>
</comment>
<dbReference type="PIRSF" id="PIRSF036431">
    <property type="entry name" value="STHK_DctB"/>
    <property type="match status" value="1"/>
</dbReference>
<proteinExistence type="predicted"/>
<evidence type="ECO:0000256" key="3">
    <source>
        <dbReference type="ARBA" id="ARBA00012438"/>
    </source>
</evidence>
<dbReference type="SUPFAM" id="SSF47384">
    <property type="entry name" value="Homodimeric domain of signal transducing histidine kinase"/>
    <property type="match status" value="1"/>
</dbReference>
<name>A0ABW5US88_9BURK</name>
<keyword evidence="4" id="KW-1003">Cell membrane</keyword>
<dbReference type="InterPro" id="IPR003594">
    <property type="entry name" value="HATPase_dom"/>
</dbReference>
<dbReference type="Pfam" id="PF02743">
    <property type="entry name" value="dCache_1"/>
    <property type="match status" value="1"/>
</dbReference>
<dbReference type="Gene3D" id="6.10.250.3020">
    <property type="match status" value="1"/>
</dbReference>
<evidence type="ECO:0000256" key="6">
    <source>
        <dbReference type="ARBA" id="ARBA00022679"/>
    </source>
</evidence>
<dbReference type="InterPro" id="IPR029151">
    <property type="entry name" value="Sensor-like_sf"/>
</dbReference>
<feature type="transmembrane region" description="Helical" evidence="15">
    <location>
        <begin position="316"/>
        <end position="337"/>
    </location>
</feature>
<evidence type="ECO:0000256" key="12">
    <source>
        <dbReference type="ARBA" id="ARBA00023012"/>
    </source>
</evidence>
<evidence type="ECO:0000256" key="15">
    <source>
        <dbReference type="SAM" id="Phobius"/>
    </source>
</evidence>
<keyword evidence="6" id="KW-0808">Transferase</keyword>
<reference evidence="18" key="1">
    <citation type="journal article" date="2019" name="Int. J. Syst. Evol. Microbiol.">
        <title>The Global Catalogue of Microorganisms (GCM) 10K type strain sequencing project: providing services to taxonomists for standard genome sequencing and annotation.</title>
        <authorList>
            <consortium name="The Broad Institute Genomics Platform"/>
            <consortium name="The Broad Institute Genome Sequencing Center for Infectious Disease"/>
            <person name="Wu L."/>
            <person name="Ma J."/>
        </authorList>
    </citation>
    <scope>NUCLEOTIDE SEQUENCE [LARGE SCALE GENOMIC DNA]</scope>
    <source>
        <strain evidence="18">TISTR 1906</strain>
    </source>
</reference>
<keyword evidence="11 15" id="KW-1133">Transmembrane helix</keyword>
<dbReference type="PRINTS" id="PR00344">
    <property type="entry name" value="BCTRLSENSOR"/>
</dbReference>
<keyword evidence="9" id="KW-0418">Kinase</keyword>
<evidence type="ECO:0000256" key="10">
    <source>
        <dbReference type="ARBA" id="ARBA00022840"/>
    </source>
</evidence>
<dbReference type="RefSeq" id="WP_066478814.1">
    <property type="nucleotide sequence ID" value="NZ_BCNT01000008.1"/>
</dbReference>
<keyword evidence="8" id="KW-0547">Nucleotide-binding</keyword>